<protein>
    <submittedName>
        <fullName evidence="1">ATP-dependent DNA helicase</fullName>
    </submittedName>
</protein>
<dbReference type="InterPro" id="IPR051055">
    <property type="entry name" value="PIF1_helicase"/>
</dbReference>
<keyword evidence="1" id="KW-0378">Hydrolase</keyword>
<reference evidence="1" key="1">
    <citation type="submission" date="2020-08" db="EMBL/GenBank/DDBJ databases">
        <title>Multicomponent nature underlies the extraordinary mechanical properties of spider dragline silk.</title>
        <authorList>
            <person name="Kono N."/>
            <person name="Nakamura H."/>
            <person name="Mori M."/>
            <person name="Yoshida Y."/>
            <person name="Ohtoshi R."/>
            <person name="Malay A.D."/>
            <person name="Moran D.A.P."/>
            <person name="Tomita M."/>
            <person name="Numata K."/>
            <person name="Arakawa K."/>
        </authorList>
    </citation>
    <scope>NUCLEOTIDE SEQUENCE</scope>
</reference>
<name>A0A8X6XE91_9ARAC</name>
<keyword evidence="1" id="KW-0547">Nucleotide-binding</keyword>
<keyword evidence="2" id="KW-1185">Reference proteome</keyword>
<proteinExistence type="predicted"/>
<organism evidence="1 2">
    <name type="scientific">Trichonephila inaurata madagascariensis</name>
    <dbReference type="NCBI Taxonomy" id="2747483"/>
    <lineage>
        <taxon>Eukaryota</taxon>
        <taxon>Metazoa</taxon>
        <taxon>Ecdysozoa</taxon>
        <taxon>Arthropoda</taxon>
        <taxon>Chelicerata</taxon>
        <taxon>Arachnida</taxon>
        <taxon>Araneae</taxon>
        <taxon>Araneomorphae</taxon>
        <taxon>Entelegynae</taxon>
        <taxon>Araneoidea</taxon>
        <taxon>Nephilidae</taxon>
        <taxon>Trichonephila</taxon>
        <taxon>Trichonephila inaurata</taxon>
    </lineage>
</organism>
<dbReference type="Proteomes" id="UP000886998">
    <property type="component" value="Unassembled WGS sequence"/>
</dbReference>
<evidence type="ECO:0000313" key="2">
    <source>
        <dbReference type="Proteomes" id="UP000886998"/>
    </source>
</evidence>
<dbReference type="EMBL" id="BMAV01007778">
    <property type="protein sequence ID" value="GFY50879.1"/>
    <property type="molecule type" value="Genomic_DNA"/>
</dbReference>
<gene>
    <name evidence="1" type="primary">HaOG201998</name>
    <name evidence="1" type="ORF">TNIN_233711</name>
</gene>
<accession>A0A8X6XE91</accession>
<dbReference type="PANTHER" id="PTHR47642">
    <property type="entry name" value="ATP-DEPENDENT DNA HELICASE"/>
    <property type="match status" value="1"/>
</dbReference>
<dbReference type="OrthoDB" id="6431449at2759"/>
<sequence>MDIQPCGTNEAIAFYIAKYVSKSEITQLDRRVEAIRHMQREETDLSHKLFKVCMRILKEKQVSACECAYRLCHLNFTDSSRKSTFLNTRKPEKRYRVLKFDSNGTATGYCRNIIERYEKRPTEQSQLRF</sequence>
<keyword evidence="1" id="KW-0067">ATP-binding</keyword>
<dbReference type="GO" id="GO:0004386">
    <property type="term" value="F:helicase activity"/>
    <property type="evidence" value="ECO:0007669"/>
    <property type="project" value="UniProtKB-KW"/>
</dbReference>
<dbReference type="PANTHER" id="PTHR47642:SF7">
    <property type="entry name" value="ATP-DEPENDENT DNA HELICASE PIF1"/>
    <property type="match status" value="1"/>
</dbReference>
<keyword evidence="1" id="KW-0347">Helicase</keyword>
<evidence type="ECO:0000313" key="1">
    <source>
        <dbReference type="EMBL" id="GFY50879.1"/>
    </source>
</evidence>
<dbReference type="AlphaFoldDB" id="A0A8X6XE91"/>
<comment type="caution">
    <text evidence="1">The sequence shown here is derived from an EMBL/GenBank/DDBJ whole genome shotgun (WGS) entry which is preliminary data.</text>
</comment>